<comment type="caution">
    <text evidence="5">The sequence shown here is derived from an EMBL/GenBank/DDBJ whole genome shotgun (WGS) entry which is preliminary data.</text>
</comment>
<proteinExistence type="predicted"/>
<evidence type="ECO:0000256" key="2">
    <source>
        <dbReference type="ARBA" id="ARBA00023125"/>
    </source>
</evidence>
<reference evidence="5" key="1">
    <citation type="journal article" date="2021" name="PeerJ">
        <title>Extensive microbial diversity within the chicken gut microbiome revealed by metagenomics and culture.</title>
        <authorList>
            <person name="Gilroy R."/>
            <person name="Ravi A."/>
            <person name="Getino M."/>
            <person name="Pursley I."/>
            <person name="Horton D.L."/>
            <person name="Alikhan N.F."/>
            <person name="Baker D."/>
            <person name="Gharbi K."/>
            <person name="Hall N."/>
            <person name="Watson M."/>
            <person name="Adriaenssens E.M."/>
            <person name="Foster-Nyarko E."/>
            <person name="Jarju S."/>
            <person name="Secka A."/>
            <person name="Antonio M."/>
            <person name="Oren A."/>
            <person name="Chaudhuri R.R."/>
            <person name="La Ragione R."/>
            <person name="Hildebrand F."/>
            <person name="Pallen M.J."/>
        </authorList>
    </citation>
    <scope>NUCLEOTIDE SEQUENCE</scope>
    <source>
        <strain evidence="5">ChiBcec2-3848</strain>
    </source>
</reference>
<accession>A0A9D2PSB8</accession>
<keyword evidence="3" id="KW-0804">Transcription</keyword>
<dbReference type="InterPro" id="IPR000843">
    <property type="entry name" value="HTH_LacI"/>
</dbReference>
<dbReference type="AlphaFoldDB" id="A0A9D2PSB8"/>
<reference evidence="5" key="2">
    <citation type="submission" date="2021-04" db="EMBL/GenBank/DDBJ databases">
        <authorList>
            <person name="Gilroy R."/>
        </authorList>
    </citation>
    <scope>NUCLEOTIDE SEQUENCE</scope>
    <source>
        <strain evidence="5">ChiBcec2-3848</strain>
    </source>
</reference>
<evidence type="ECO:0000256" key="3">
    <source>
        <dbReference type="ARBA" id="ARBA00023163"/>
    </source>
</evidence>
<dbReference type="PROSITE" id="PS50932">
    <property type="entry name" value="HTH_LACI_2"/>
    <property type="match status" value="1"/>
</dbReference>
<sequence>MVTIKEMAKQLGVSPTTVSNVINGRTGKMSEKTRQKIEEMLAANHYVQEKKTRGDQEELRLVVAWFFFGGRERVFTDPFCSELFEALERELRKRGRFLICSTQTAEEDLLKKLNMHEVEGAIVLGCAPDKCEALSRRAPKPLVFVDSGEGNYDNIGLRDREGTYEVVSYLAKQGHRKIAFFCDEQNPIASNAARYKGFLQAAEKYGLAFSREQDYYYMPQEKNTRYEVFRQFARSVREKGYTAAFFCCDLYANEAISVFFSKGLSVPEDISVAGFDDNIYARLSRPALTTVRQSAYDKGKEAVKLLMKRIYGEEVYIRSLELPTELIVRESVKNIWKNKTEEIE</sequence>
<keyword evidence="1" id="KW-0805">Transcription regulation</keyword>
<evidence type="ECO:0000259" key="4">
    <source>
        <dbReference type="PROSITE" id="PS50932"/>
    </source>
</evidence>
<feature type="domain" description="HTH lacI-type" evidence="4">
    <location>
        <begin position="2"/>
        <end position="47"/>
    </location>
</feature>
<dbReference type="CDD" id="cd06267">
    <property type="entry name" value="PBP1_LacI_sugar_binding-like"/>
    <property type="match status" value="1"/>
</dbReference>
<protein>
    <submittedName>
        <fullName evidence="5">LacI family transcriptional regulator</fullName>
    </submittedName>
</protein>
<dbReference type="GO" id="GO:0003700">
    <property type="term" value="F:DNA-binding transcription factor activity"/>
    <property type="evidence" value="ECO:0007669"/>
    <property type="project" value="TreeGrafter"/>
</dbReference>
<dbReference type="CDD" id="cd01392">
    <property type="entry name" value="HTH_LacI"/>
    <property type="match status" value="1"/>
</dbReference>
<dbReference type="SUPFAM" id="SSF47413">
    <property type="entry name" value="lambda repressor-like DNA-binding domains"/>
    <property type="match status" value="1"/>
</dbReference>
<dbReference type="SMART" id="SM00354">
    <property type="entry name" value="HTH_LACI"/>
    <property type="match status" value="1"/>
</dbReference>
<gene>
    <name evidence="5" type="ORF">H9753_14655</name>
</gene>
<evidence type="ECO:0000256" key="1">
    <source>
        <dbReference type="ARBA" id="ARBA00023015"/>
    </source>
</evidence>
<dbReference type="Proteomes" id="UP000823886">
    <property type="component" value="Unassembled WGS sequence"/>
</dbReference>
<dbReference type="InterPro" id="IPR028082">
    <property type="entry name" value="Peripla_BP_I"/>
</dbReference>
<dbReference type="Pfam" id="PF13377">
    <property type="entry name" value="Peripla_BP_3"/>
    <property type="match status" value="1"/>
</dbReference>
<dbReference type="Pfam" id="PF00356">
    <property type="entry name" value="LacI"/>
    <property type="match status" value="1"/>
</dbReference>
<dbReference type="Gene3D" id="3.40.50.2300">
    <property type="match status" value="2"/>
</dbReference>
<dbReference type="SUPFAM" id="SSF53822">
    <property type="entry name" value="Periplasmic binding protein-like I"/>
    <property type="match status" value="1"/>
</dbReference>
<dbReference type="Gene3D" id="1.10.260.40">
    <property type="entry name" value="lambda repressor-like DNA-binding domains"/>
    <property type="match status" value="1"/>
</dbReference>
<dbReference type="InterPro" id="IPR010982">
    <property type="entry name" value="Lambda_DNA-bd_dom_sf"/>
</dbReference>
<dbReference type="InterPro" id="IPR046335">
    <property type="entry name" value="LacI/GalR-like_sensor"/>
</dbReference>
<evidence type="ECO:0000313" key="6">
    <source>
        <dbReference type="Proteomes" id="UP000823886"/>
    </source>
</evidence>
<evidence type="ECO:0000313" key="5">
    <source>
        <dbReference type="EMBL" id="HJC64832.1"/>
    </source>
</evidence>
<name>A0A9D2PSB8_9FIRM</name>
<organism evidence="5 6">
    <name type="scientific">Candidatus Blautia merdavium</name>
    <dbReference type="NCBI Taxonomy" id="2838494"/>
    <lineage>
        <taxon>Bacteria</taxon>
        <taxon>Bacillati</taxon>
        <taxon>Bacillota</taxon>
        <taxon>Clostridia</taxon>
        <taxon>Lachnospirales</taxon>
        <taxon>Lachnospiraceae</taxon>
        <taxon>Blautia</taxon>
    </lineage>
</organism>
<dbReference type="EMBL" id="DWVZ01000208">
    <property type="protein sequence ID" value="HJC64832.1"/>
    <property type="molecule type" value="Genomic_DNA"/>
</dbReference>
<dbReference type="PANTHER" id="PTHR30146">
    <property type="entry name" value="LACI-RELATED TRANSCRIPTIONAL REPRESSOR"/>
    <property type="match status" value="1"/>
</dbReference>
<dbReference type="GO" id="GO:0000976">
    <property type="term" value="F:transcription cis-regulatory region binding"/>
    <property type="evidence" value="ECO:0007669"/>
    <property type="project" value="TreeGrafter"/>
</dbReference>
<keyword evidence="2" id="KW-0238">DNA-binding</keyword>
<dbReference type="PANTHER" id="PTHR30146:SF24">
    <property type="entry name" value="XYLOSE OPERON REGULATORY PROTEIN"/>
    <property type="match status" value="1"/>
</dbReference>